<organism evidence="4 5">
    <name type="scientific">Klebsormidium nitens</name>
    <name type="common">Green alga</name>
    <name type="synonym">Ulothrix nitens</name>
    <dbReference type="NCBI Taxonomy" id="105231"/>
    <lineage>
        <taxon>Eukaryota</taxon>
        <taxon>Viridiplantae</taxon>
        <taxon>Streptophyta</taxon>
        <taxon>Klebsormidiophyceae</taxon>
        <taxon>Klebsormidiales</taxon>
        <taxon>Klebsormidiaceae</taxon>
        <taxon>Klebsormidium</taxon>
    </lineage>
</organism>
<feature type="non-terminal residue" evidence="4">
    <location>
        <position position="400"/>
    </location>
</feature>
<dbReference type="PROSITE" id="PS51767">
    <property type="entry name" value="PEPTIDASE_A1"/>
    <property type="match status" value="1"/>
</dbReference>
<dbReference type="Pfam" id="PF14543">
    <property type="entry name" value="TAXi_N"/>
    <property type="match status" value="1"/>
</dbReference>
<sequence>MAAPLCACKQLALLIIFLAACSRELSPASAQLITTPVTQRSFTVDEAVAQTWARAAYFDSFLNAGSANGPQNFAATPVDLDGGFGPLGTFVVNVGVGSPPVTLPVVVDTGSHVNFVQGPDCITCSNCSPFNGGPSDCPFTNTIYNPALSSTAATISSCAACASGGIGATGCKNITSISPANTCQFKIQFGAGDAAGRYVKDVVSVGSLSSGSTPISLGITTYESQFDGTAGLFGFGPTDTSLPFQLKAAGAVTSSTFALCLASGYNKGGTLYLGGAPTQPSGVTYTTPLQRNPNVLFLIPKPVDVLLDGKPINGAAAALASGSNDWIVDSAFMTFSDEEVYARFPILTFELQGTTTVARPKSYLNLNFRNATGRYVMPGIVNGGVFSTYIIGDTFMTDNL</sequence>
<dbReference type="Proteomes" id="UP000054558">
    <property type="component" value="Unassembled WGS sequence"/>
</dbReference>
<evidence type="ECO:0000256" key="1">
    <source>
        <dbReference type="ARBA" id="ARBA00007447"/>
    </source>
</evidence>
<dbReference type="InterPro" id="IPR033121">
    <property type="entry name" value="PEPTIDASE_A1"/>
</dbReference>
<dbReference type="EMBL" id="DF238491">
    <property type="protein sequence ID" value="GAQ93454.1"/>
    <property type="molecule type" value="Genomic_DNA"/>
</dbReference>
<accession>A0A1Y1IS01</accession>
<proteinExistence type="inferred from homology"/>
<evidence type="ECO:0000256" key="2">
    <source>
        <dbReference type="SAM" id="SignalP"/>
    </source>
</evidence>
<dbReference type="AlphaFoldDB" id="A0A1Y1IS01"/>
<dbReference type="InterPro" id="IPR001461">
    <property type="entry name" value="Aspartic_peptidase_A1"/>
</dbReference>
<dbReference type="InterPro" id="IPR034164">
    <property type="entry name" value="Pepsin-like_dom"/>
</dbReference>
<gene>
    <name evidence="4" type="ORF">KFL_015420010</name>
</gene>
<dbReference type="OMA" id="CHAANFP"/>
<dbReference type="SUPFAM" id="SSF50630">
    <property type="entry name" value="Acid proteases"/>
    <property type="match status" value="1"/>
</dbReference>
<feature type="domain" description="Peptidase A1" evidence="3">
    <location>
        <begin position="90"/>
        <end position="400"/>
    </location>
</feature>
<dbReference type="PANTHER" id="PTHR13683:SF817">
    <property type="entry name" value="OS07G0592200 PROTEIN"/>
    <property type="match status" value="1"/>
</dbReference>
<feature type="signal peptide" evidence="2">
    <location>
        <begin position="1"/>
        <end position="30"/>
    </location>
</feature>
<dbReference type="InterPro" id="IPR032861">
    <property type="entry name" value="TAXi_N"/>
</dbReference>
<keyword evidence="5" id="KW-1185">Reference proteome</keyword>
<dbReference type="CDD" id="cd05471">
    <property type="entry name" value="pepsin_like"/>
    <property type="match status" value="1"/>
</dbReference>
<evidence type="ECO:0000259" key="3">
    <source>
        <dbReference type="PROSITE" id="PS51767"/>
    </source>
</evidence>
<dbReference type="InterPro" id="IPR021109">
    <property type="entry name" value="Peptidase_aspartic_dom_sf"/>
</dbReference>
<dbReference type="PANTHER" id="PTHR13683">
    <property type="entry name" value="ASPARTYL PROTEASES"/>
    <property type="match status" value="1"/>
</dbReference>
<protein>
    <recommendedName>
        <fullName evidence="3">Peptidase A1 domain-containing protein</fullName>
    </recommendedName>
</protein>
<name>A0A1Y1IS01_KLENI</name>
<dbReference type="Gene3D" id="2.40.70.10">
    <property type="entry name" value="Acid Proteases"/>
    <property type="match status" value="1"/>
</dbReference>
<keyword evidence="2" id="KW-0732">Signal</keyword>
<evidence type="ECO:0000313" key="4">
    <source>
        <dbReference type="EMBL" id="GAQ93454.1"/>
    </source>
</evidence>
<dbReference type="GO" id="GO:0006508">
    <property type="term" value="P:proteolysis"/>
    <property type="evidence" value="ECO:0007669"/>
    <property type="project" value="InterPro"/>
</dbReference>
<dbReference type="STRING" id="105231.A0A1Y1IS01"/>
<dbReference type="GO" id="GO:0004190">
    <property type="term" value="F:aspartic-type endopeptidase activity"/>
    <property type="evidence" value="ECO:0007669"/>
    <property type="project" value="InterPro"/>
</dbReference>
<evidence type="ECO:0000313" key="5">
    <source>
        <dbReference type="Proteomes" id="UP000054558"/>
    </source>
</evidence>
<reference evidence="4 5" key="1">
    <citation type="journal article" date="2014" name="Nat. Commun.">
        <title>Klebsormidium flaccidum genome reveals primary factors for plant terrestrial adaptation.</title>
        <authorList>
            <person name="Hori K."/>
            <person name="Maruyama F."/>
            <person name="Fujisawa T."/>
            <person name="Togashi T."/>
            <person name="Yamamoto N."/>
            <person name="Seo M."/>
            <person name="Sato S."/>
            <person name="Yamada T."/>
            <person name="Mori H."/>
            <person name="Tajima N."/>
            <person name="Moriyama T."/>
            <person name="Ikeuchi M."/>
            <person name="Watanabe M."/>
            <person name="Wada H."/>
            <person name="Kobayashi K."/>
            <person name="Saito M."/>
            <person name="Masuda T."/>
            <person name="Sasaki-Sekimoto Y."/>
            <person name="Mashiguchi K."/>
            <person name="Awai K."/>
            <person name="Shimojima M."/>
            <person name="Masuda S."/>
            <person name="Iwai M."/>
            <person name="Nobusawa T."/>
            <person name="Narise T."/>
            <person name="Kondo S."/>
            <person name="Saito H."/>
            <person name="Sato R."/>
            <person name="Murakawa M."/>
            <person name="Ihara Y."/>
            <person name="Oshima-Yamada Y."/>
            <person name="Ohtaka K."/>
            <person name="Satoh M."/>
            <person name="Sonobe K."/>
            <person name="Ishii M."/>
            <person name="Ohtani R."/>
            <person name="Kanamori-Sato M."/>
            <person name="Honoki R."/>
            <person name="Miyazaki D."/>
            <person name="Mochizuki H."/>
            <person name="Umetsu J."/>
            <person name="Higashi K."/>
            <person name="Shibata D."/>
            <person name="Kamiya Y."/>
            <person name="Sato N."/>
            <person name="Nakamura Y."/>
            <person name="Tabata S."/>
            <person name="Ida S."/>
            <person name="Kurokawa K."/>
            <person name="Ohta H."/>
        </authorList>
    </citation>
    <scope>NUCLEOTIDE SEQUENCE [LARGE SCALE GENOMIC DNA]</scope>
    <source>
        <strain evidence="4 5">NIES-2285</strain>
    </source>
</reference>
<feature type="chain" id="PRO_5013027959" description="Peptidase A1 domain-containing protein" evidence="2">
    <location>
        <begin position="31"/>
        <end position="400"/>
    </location>
</feature>
<comment type="similarity">
    <text evidence="1">Belongs to the peptidase A1 family.</text>
</comment>
<dbReference type="OrthoDB" id="2747330at2759"/>